<organism evidence="3">
    <name type="scientific">Bradyrhizobium barranii subsp. barranii</name>
    <dbReference type="NCBI Taxonomy" id="2823807"/>
    <lineage>
        <taxon>Bacteria</taxon>
        <taxon>Pseudomonadati</taxon>
        <taxon>Pseudomonadota</taxon>
        <taxon>Alphaproteobacteria</taxon>
        <taxon>Hyphomicrobiales</taxon>
        <taxon>Nitrobacteraceae</taxon>
        <taxon>Bradyrhizobium</taxon>
        <taxon>Bradyrhizobium barranii</taxon>
    </lineage>
</organism>
<feature type="compositionally biased region" description="Low complexity" evidence="1">
    <location>
        <begin position="266"/>
        <end position="282"/>
    </location>
</feature>
<name>A0A939S1I5_9BRAD</name>
<evidence type="ECO:0000256" key="1">
    <source>
        <dbReference type="SAM" id="MobiDB-lite"/>
    </source>
</evidence>
<keyword evidence="2" id="KW-0812">Transmembrane</keyword>
<proteinExistence type="predicted"/>
<protein>
    <submittedName>
        <fullName evidence="3">Exopolysaccharide biosynthesis protein</fullName>
    </submittedName>
</protein>
<dbReference type="PANTHER" id="PTHR41795:SF1">
    <property type="entry name" value="EXOPOLYSACCHARIDE SYNTHESIS PROTEIN"/>
    <property type="match status" value="1"/>
</dbReference>
<reference evidence="5 6" key="1">
    <citation type="journal article" date="2017" name="Syst. Appl. Microbiol.">
        <title>Soybeans inoculated with root zone soils of Canadian native legumes harbour diverse and novel Bradyrhizobium spp. that possess agricultural potential.</title>
        <authorList>
            <person name="Bromfield E.S.P."/>
            <person name="Cloutier S."/>
            <person name="Tambong J.T."/>
            <person name="Tran Thi T.V."/>
        </authorList>
    </citation>
    <scope>NUCLEOTIDE SEQUENCE [LARGE SCALE GENOMIC DNA]</scope>
    <source>
        <strain evidence="5 6">323S2</strain>
    </source>
</reference>
<dbReference type="KEGG" id="bban:J4G43_002715"/>
<dbReference type="AlphaFoldDB" id="A0A939S1I5"/>
<evidence type="ECO:0000313" key="3">
    <source>
        <dbReference type="EMBL" id="MBO1860351.1"/>
    </source>
</evidence>
<dbReference type="RefSeq" id="WP_207794629.1">
    <property type="nucleotide sequence ID" value="NZ_CP086136.1"/>
</dbReference>
<keyword evidence="2" id="KW-0472">Membrane</keyword>
<reference evidence="3" key="2">
    <citation type="submission" date="2021-03" db="EMBL/GenBank/DDBJ databases">
        <title>Whole Genome Sequence of Bradyrhizobium sp. Strain 144S4.</title>
        <authorList>
            <person name="Bromfield E.S.P."/>
            <person name="Cloutier S."/>
        </authorList>
    </citation>
    <scope>NUCLEOTIDE SEQUENCE [LARGE SCALE GENOMIC DNA]</scope>
    <source>
        <strain evidence="3">144S4</strain>
    </source>
</reference>
<dbReference type="Proteomes" id="UP000564836">
    <property type="component" value="Chromosome"/>
</dbReference>
<reference evidence="6 7" key="3">
    <citation type="journal article" date="2022" name="Int. J. Syst. Evol. Microbiol.">
        <title>Strains of Bradyrhizobium barranii sp. nov. associated with legumes native to Canada are symbionts of soybeans and belong to different subspecies (subsp. barranii subsp. nov. and subsp. apii subsp. nov.) and symbiovars (sv. glycinearum and sv. septentrionale).</title>
        <authorList>
            <person name="Bromfield E.S.P."/>
            <person name="Cloutier S."/>
            <person name="Wasai-Hara S."/>
            <person name="Minamisawa K."/>
        </authorList>
    </citation>
    <scope>NUCLEOTIDE SEQUENCE [LARGE SCALE GENOMIC DNA]</scope>
    <source>
        <strain evidence="5 7">144S4</strain>
        <strain evidence="6">323S2</strain>
    </source>
</reference>
<dbReference type="Proteomes" id="UP000664702">
    <property type="component" value="Chromosome"/>
</dbReference>
<evidence type="ECO:0000313" key="4">
    <source>
        <dbReference type="EMBL" id="UEM13277.1"/>
    </source>
</evidence>
<dbReference type="InterPro" id="IPR010331">
    <property type="entry name" value="ExoD"/>
</dbReference>
<dbReference type="PANTHER" id="PTHR41795">
    <property type="entry name" value="EXOPOLYSACCHARIDE SYNTHESIS PROTEIN"/>
    <property type="match status" value="1"/>
</dbReference>
<feature type="transmembrane region" description="Helical" evidence="2">
    <location>
        <begin position="28"/>
        <end position="61"/>
    </location>
</feature>
<dbReference type="EMBL" id="CP086136">
    <property type="protein sequence ID" value="UEM13277.1"/>
    <property type="molecule type" value="Genomic_DNA"/>
</dbReference>
<keyword evidence="2" id="KW-1133">Transmembrane helix</keyword>
<evidence type="ECO:0000256" key="2">
    <source>
        <dbReference type="SAM" id="Phobius"/>
    </source>
</evidence>
<evidence type="ECO:0000313" key="5">
    <source>
        <dbReference type="EMBL" id="UGX93896.1"/>
    </source>
</evidence>
<sequence>MLQRLHDEAPVDHFTLGWLMSRMHKRSFGLIMLLLGVVAVAPGVSIVAGLLLMIPAFQMILGHNMPVFPRRIAARPLPTRHLAALVQRAVPVLRSLEKLIHPRWPTPFDATKRLVGAVVVLLNVALLFTPVPLSDVVPALVIALISLAYLEEDGRTPALDCAAGQRRCAGGRISGSLGDRPRREMDLCPLVLARLRLNALGLPAFGAPRQAAWVIRSTSLTRSLADGLHRHCPPFRSCMLGPWGHLPRVRCRRLTTTAAAPSEVQPSRASRMSSPPAVPSYL</sequence>
<dbReference type="Pfam" id="PF06055">
    <property type="entry name" value="ExoD"/>
    <property type="match status" value="1"/>
</dbReference>
<feature type="region of interest" description="Disordered" evidence="1">
    <location>
        <begin position="258"/>
        <end position="282"/>
    </location>
</feature>
<dbReference type="EMBL" id="JAGEMI010000001">
    <property type="protein sequence ID" value="MBO1860351.1"/>
    <property type="molecule type" value="Genomic_DNA"/>
</dbReference>
<dbReference type="EMBL" id="CP088280">
    <property type="protein sequence ID" value="UGX93896.1"/>
    <property type="molecule type" value="Genomic_DNA"/>
</dbReference>
<evidence type="ECO:0000313" key="6">
    <source>
        <dbReference type="Proteomes" id="UP000564836"/>
    </source>
</evidence>
<accession>A0A939S1I5</accession>
<gene>
    <name evidence="5" type="ORF">G6321_00051465</name>
    <name evidence="4" type="ORF">J4G43_002715</name>
    <name evidence="3" type="ORF">J4G43_04960</name>
</gene>
<evidence type="ECO:0000313" key="7">
    <source>
        <dbReference type="Proteomes" id="UP000664702"/>
    </source>
</evidence>